<proteinExistence type="predicted"/>
<name>A0A383A580_9ZZZZ</name>
<evidence type="ECO:0000256" key="1">
    <source>
        <dbReference type="SAM" id="MobiDB-lite"/>
    </source>
</evidence>
<feature type="non-terminal residue" evidence="2">
    <location>
        <position position="1"/>
    </location>
</feature>
<evidence type="ECO:0000313" key="2">
    <source>
        <dbReference type="EMBL" id="SVE02709.1"/>
    </source>
</evidence>
<feature type="region of interest" description="Disordered" evidence="1">
    <location>
        <begin position="1"/>
        <end position="38"/>
    </location>
</feature>
<dbReference type="AlphaFoldDB" id="A0A383A580"/>
<reference evidence="2" key="1">
    <citation type="submission" date="2018-05" db="EMBL/GenBank/DDBJ databases">
        <authorList>
            <person name="Lanie J.A."/>
            <person name="Ng W.-L."/>
            <person name="Kazmierczak K.M."/>
            <person name="Andrzejewski T.M."/>
            <person name="Davidsen T.M."/>
            <person name="Wayne K.J."/>
            <person name="Tettelin H."/>
            <person name="Glass J.I."/>
            <person name="Rusch D."/>
            <person name="Podicherti R."/>
            <person name="Tsui H.-C.T."/>
            <person name="Winkler M.E."/>
        </authorList>
    </citation>
    <scope>NUCLEOTIDE SEQUENCE</scope>
</reference>
<gene>
    <name evidence="2" type="ORF">METZ01_LOCUS455563</name>
</gene>
<sequence length="62" mass="6690">GEKVRAQVSTHPEAQLIGFSLHSPHNSGPPLPRGQEPLTTCCVRGEQVQSLSNNTRQTLATQ</sequence>
<protein>
    <submittedName>
        <fullName evidence="2">Uncharacterized protein</fullName>
    </submittedName>
</protein>
<accession>A0A383A580</accession>
<organism evidence="2">
    <name type="scientific">marine metagenome</name>
    <dbReference type="NCBI Taxonomy" id="408172"/>
    <lineage>
        <taxon>unclassified sequences</taxon>
        <taxon>metagenomes</taxon>
        <taxon>ecological metagenomes</taxon>
    </lineage>
</organism>
<dbReference type="EMBL" id="UINC01189155">
    <property type="protein sequence ID" value="SVE02709.1"/>
    <property type="molecule type" value="Genomic_DNA"/>
</dbReference>